<evidence type="ECO:0000256" key="4">
    <source>
        <dbReference type="SAM" id="Coils"/>
    </source>
</evidence>
<dbReference type="HOGENOM" id="CLU_042749_0_0_1"/>
<feature type="coiled-coil region" evidence="4">
    <location>
        <begin position="185"/>
        <end position="215"/>
    </location>
</feature>
<dbReference type="Pfam" id="PF07679">
    <property type="entry name" value="I-set"/>
    <property type="match status" value="1"/>
</dbReference>
<evidence type="ECO:0000259" key="6">
    <source>
        <dbReference type="PROSITE" id="PS50835"/>
    </source>
</evidence>
<dbReference type="AlphaFoldDB" id="S4RU82"/>
<sequence length="353" mass="40469">GADKARRKQSFTLNMVAYTHHTEEGTVPEGQSVPEFLSKPYSLTLMEGKSATFRARVSGTPTPTVTWQRINGEPVVSGSDYKVHYDQRKDEHIMEVPKVLSKFADTYRCTASNVHAEASIAVALIAISLKKKISKKKKHPTSPPPPRRVEEEKVPEKTFDEKEVWDILMSADRKDYEAICFKYGIKDFRGMLRRLQAMKEAKEEEELQLRKALKHVKVNAEGTAVFEIYMGRLDPSKNLRFFKNGRLLTIDETEGKHMLKKIDDKYCLVINNVNANDDGDYAVEVDGQMIKAGHLHYTATDEQVFIRQLQSMRCYERESVTFECKLTMPTPTATWNFKSLELIESNKYEMKVS</sequence>
<dbReference type="FunFam" id="2.60.40.10:FF:000032">
    <property type="entry name" value="palladin isoform X1"/>
    <property type="match status" value="1"/>
</dbReference>
<dbReference type="PROSITE" id="PS50835">
    <property type="entry name" value="IG_LIKE"/>
    <property type="match status" value="1"/>
</dbReference>
<proteinExistence type="predicted"/>
<feature type="region of interest" description="Disordered" evidence="5">
    <location>
        <begin position="134"/>
        <end position="155"/>
    </location>
</feature>
<evidence type="ECO:0000313" key="7">
    <source>
        <dbReference type="Ensembl" id="ENSPMAP00000008772.1"/>
    </source>
</evidence>
<dbReference type="InterPro" id="IPR040849">
    <property type="entry name" value="MyBP-C_THB"/>
</dbReference>
<dbReference type="InterPro" id="IPR036179">
    <property type="entry name" value="Ig-like_dom_sf"/>
</dbReference>
<dbReference type="GeneTree" id="ENSGT00940000160123"/>
<organism evidence="7">
    <name type="scientific">Petromyzon marinus</name>
    <name type="common">Sea lamprey</name>
    <dbReference type="NCBI Taxonomy" id="7757"/>
    <lineage>
        <taxon>Eukaryota</taxon>
        <taxon>Metazoa</taxon>
        <taxon>Chordata</taxon>
        <taxon>Craniata</taxon>
        <taxon>Vertebrata</taxon>
        <taxon>Cyclostomata</taxon>
        <taxon>Hyperoartia</taxon>
        <taxon>Petromyzontiformes</taxon>
        <taxon>Petromyzontidae</taxon>
        <taxon>Petromyzon</taxon>
    </lineage>
</organism>
<dbReference type="InterPro" id="IPR013783">
    <property type="entry name" value="Ig-like_fold"/>
</dbReference>
<evidence type="ECO:0000256" key="3">
    <source>
        <dbReference type="ARBA" id="ARBA00023319"/>
    </source>
</evidence>
<dbReference type="InterPro" id="IPR003599">
    <property type="entry name" value="Ig_sub"/>
</dbReference>
<dbReference type="OMA" id="DISKTEC"/>
<reference evidence="7" key="2">
    <citation type="submission" date="2025-09" db="UniProtKB">
        <authorList>
            <consortium name="Ensembl"/>
        </authorList>
    </citation>
    <scope>IDENTIFICATION</scope>
</reference>
<dbReference type="Gene3D" id="2.60.40.10">
    <property type="entry name" value="Immunoglobulins"/>
    <property type="match status" value="3"/>
</dbReference>
<dbReference type="Ensembl" id="ENSPMAT00000008811.1">
    <property type="protein sequence ID" value="ENSPMAP00000008772.1"/>
    <property type="gene ID" value="ENSPMAG00000007977.1"/>
</dbReference>
<evidence type="ECO:0000256" key="1">
    <source>
        <dbReference type="ARBA" id="ARBA00022737"/>
    </source>
</evidence>
<dbReference type="PANTHER" id="PTHR13817:SF65">
    <property type="entry name" value="FIBRONECTIN TYPE III DOMAIN CONTAINING 3A-RELATED"/>
    <property type="match status" value="1"/>
</dbReference>
<reference evidence="7" key="1">
    <citation type="submission" date="2025-08" db="UniProtKB">
        <authorList>
            <consortium name="Ensembl"/>
        </authorList>
    </citation>
    <scope>IDENTIFICATION</scope>
</reference>
<dbReference type="InterPro" id="IPR050964">
    <property type="entry name" value="Striated_Muscle_Regulatory"/>
</dbReference>
<dbReference type="STRING" id="7757.ENSPMAP00000008772"/>
<evidence type="ECO:0000256" key="5">
    <source>
        <dbReference type="SAM" id="MobiDB-lite"/>
    </source>
</evidence>
<dbReference type="Pfam" id="PF18362">
    <property type="entry name" value="THB"/>
    <property type="match status" value="1"/>
</dbReference>
<dbReference type="SUPFAM" id="SSF48726">
    <property type="entry name" value="Immunoglobulin"/>
    <property type="match status" value="3"/>
</dbReference>
<keyword evidence="1" id="KW-0677">Repeat</keyword>
<accession>S4RU82</accession>
<dbReference type="PANTHER" id="PTHR13817">
    <property type="entry name" value="TITIN"/>
    <property type="match status" value="1"/>
</dbReference>
<protein>
    <recommendedName>
        <fullName evidence="6">Ig-like domain-containing protein</fullName>
    </recommendedName>
</protein>
<feature type="domain" description="Ig-like" evidence="6">
    <location>
        <begin position="34"/>
        <end position="121"/>
    </location>
</feature>
<dbReference type="InterPro" id="IPR013098">
    <property type="entry name" value="Ig_I-set"/>
</dbReference>
<keyword evidence="4" id="KW-0175">Coiled coil</keyword>
<name>S4RU82_PETMA</name>
<keyword evidence="3" id="KW-0393">Immunoglobulin domain</keyword>
<evidence type="ECO:0000256" key="2">
    <source>
        <dbReference type="ARBA" id="ARBA00023157"/>
    </source>
</evidence>
<keyword evidence="2" id="KW-1015">Disulfide bond</keyword>
<dbReference type="SMART" id="SM00409">
    <property type="entry name" value="IG"/>
    <property type="match status" value="2"/>
</dbReference>
<dbReference type="InterPro" id="IPR007110">
    <property type="entry name" value="Ig-like_dom"/>
</dbReference>